<dbReference type="PROSITE" id="PS50088">
    <property type="entry name" value="ANK_REPEAT"/>
    <property type="match status" value="1"/>
</dbReference>
<dbReference type="InterPro" id="IPR056884">
    <property type="entry name" value="NPHP3-like_N"/>
</dbReference>
<evidence type="ECO:0000256" key="3">
    <source>
        <dbReference type="SAM" id="MobiDB-lite"/>
    </source>
</evidence>
<dbReference type="Proteomes" id="UP001365542">
    <property type="component" value="Unassembled WGS sequence"/>
</dbReference>
<dbReference type="PANTHER" id="PTHR10039:SF17">
    <property type="entry name" value="FUNGAL STAND N-TERMINAL GOODBYE DOMAIN-CONTAINING PROTEIN-RELATED"/>
    <property type="match status" value="1"/>
</dbReference>
<feature type="compositionally biased region" description="Polar residues" evidence="3">
    <location>
        <begin position="1"/>
        <end position="20"/>
    </location>
</feature>
<sequence>MAGLSTDSGGLRTQHSQPNESPGLLTLESSTCWTQGRHLFQVRIEQKKIDPEVLKRFFAVSYSLDQTIDNCKGIQEQVAARYTARNAAGIGTLIKTLNSAKVIGDKFFPSAPECVSVVWFAVSTVLQVVSDDVATCQMIAGACDRIVTIVLATLLYENRYEPATTETEEKQNLAVFESRIIEKISTLCCEILDFVWHIQNHIDPIWYKKSDDVVEALAVVEAASSNQKHTRWTTAKYNELKEKAKGFGKQASEKVTENSIKLKNSMKEAFTSELKSKFAGITAIYQEINSVTSIAFQDKVLETVEKLPEDVKLELKNLEDMFERCSQKLEVKLDELQTSTDEIKTITNSTATAVTTVSIEVFDVKTILSEMKTSAEDESIISKFRRYMNCFRRYPEHENIIQSLFHKKKEDGATAEKSWFLKLGSYQDWKSESKYSPKLVCLKAKRGHGKTMTLLSVVEDLSRYITETNSPVHEAILLRFFFKLGDAGLQSTMGALETLLRQLLAKILAERDAQSLKLVNLLLERNDIQKIDAEMQSSNEEIRASLDISNPETKTPKLVCRIISQLAETFGVHLYIVLDALDECEDRVNSGLVGHLRDLAYSESSSIKVLFSTRDEANIELDFQEHDLLALSRGSTAPKVEIPYVEVVELTKENNAPELHDYLSMKLRPLVERRIGKPGTKFSSHDSSRILEAQVQEKAVDLANSIRGKVNGDFSYATMVVANLQQPSKKSLEMRIRDLPSDIGEIYRQRLDLLSAEERLLVLFALKWVAWSVSDVTPIEIVEHFREIYSTDEPGLINSPELNFVTPSPPKENVADYNPSDDPDIRELISHLRHSGRDFFSFNTDRDPVVVHLSIREWIRGGSKIPKLLENARAQVTNSLGGELVFQFSVMTDKVPRGYHELAELMSEEQSHLGIAIDALRALNHKDFQSHYMQWDPPLEYAEYWKQEGIHEKAPRTSGTESQQQAGTISKRRYEIRHWYDHVRALQAYWNTTAAETPRWLLFKNLVVKFAEQGNWRRWYVQHRQLGGADPKLSYSPDGYQTPIHFALAQKLGFLAEIFRASGSKDVLAQNGKNSVPLILARQNPEIVKALLEQGAKPDQGYGGLATLTMILYQSGIEAEKRKELLESVALLAQHGSTKQLPEALQVATSMAVDESLADGDLESHQKMYLETIKVLFESLPQEERVTCLNAPLSSTIDAICANPSKGRYIWNCAKFLIQLGADVAAGIRTLKLEDEDPNLPRLPGEPLNTKKAPLWRLARCVCEDPVHESILRGIVDSLLVLSLDQKDKCGESERSRLQFLEGLEHGAIQIAVQQRNKNLVEDLVRRLGDQILWPDPESENAMHWFFKLDHVGKSLTDDEIRLFEYLNTLKPNMIEGKPRSWGNRTPIFAAVRSGDEEGLKLLMKHGADINAQGLSGDTVLHTLAQKKQRTLEEDPTTIAILQCLLEANPNLGLRTTRGATAFHTAFLDRSAGFIREIFTRLPRNPSGLLDIEVLKKARGQQNFLHSAGDRDTTVDFCDLVVDILQSLAENDRQFLLAEEDKSNYTPLHRASDGDIYRADLVSIFLSYRPKGYKTTSSGYTPLSLFLQATEFPMVEGALFYYTAKPQKLSNWGDPEIGVDEKPISDAENLLIKLLECCETPDPDPVLLRWVPWAERMSYRRLLETVAQQEMFRSSSIFNSSILFASLPAPSRLYNHKGGPTRFSDSGYEIYLADYPIPIESERFYFEVGLYPSERIAVGIMPLPHEIGEKKDWYKPVGSVHGIGWQSDGNAHWSNEQHIQALVPILKGPTVEASARTPLLERTIGFGLEYKSKKLFITDEGLPVQVLEGFDTARRWMPAVFITRDSKMTIVFGEQRFKYKGWNKSMEEIEESILTKREPIPIPPTRLVVS</sequence>
<dbReference type="InterPro" id="IPR027417">
    <property type="entry name" value="P-loop_NTPase"/>
</dbReference>
<comment type="caution">
    <text evidence="5">The sequence shown here is derived from an EMBL/GenBank/DDBJ whole genome shotgun (WGS) entry which is preliminary data.</text>
</comment>
<dbReference type="Pfam" id="PF00023">
    <property type="entry name" value="Ank"/>
    <property type="match status" value="1"/>
</dbReference>
<organism evidence="5 6">
    <name type="scientific">Orbilia ellipsospora</name>
    <dbReference type="NCBI Taxonomy" id="2528407"/>
    <lineage>
        <taxon>Eukaryota</taxon>
        <taxon>Fungi</taxon>
        <taxon>Dikarya</taxon>
        <taxon>Ascomycota</taxon>
        <taxon>Pezizomycotina</taxon>
        <taxon>Orbiliomycetes</taxon>
        <taxon>Orbiliales</taxon>
        <taxon>Orbiliaceae</taxon>
        <taxon>Orbilia</taxon>
    </lineage>
</organism>
<dbReference type="Gene3D" id="3.40.50.300">
    <property type="entry name" value="P-loop containing nucleotide triphosphate hydrolases"/>
    <property type="match status" value="1"/>
</dbReference>
<reference evidence="5 6" key="1">
    <citation type="submission" date="2019-10" db="EMBL/GenBank/DDBJ databases">
        <authorList>
            <person name="Palmer J.M."/>
        </authorList>
    </citation>
    <scope>NUCLEOTIDE SEQUENCE [LARGE SCALE GENOMIC DNA]</scope>
    <source>
        <strain evidence="5 6">TWF694</strain>
    </source>
</reference>
<dbReference type="InterPro" id="IPR036770">
    <property type="entry name" value="Ankyrin_rpt-contain_sf"/>
</dbReference>
<evidence type="ECO:0000256" key="1">
    <source>
        <dbReference type="ARBA" id="ARBA00022737"/>
    </source>
</evidence>
<dbReference type="InterPro" id="IPR043136">
    <property type="entry name" value="B30.2/SPRY_sf"/>
</dbReference>
<feature type="domain" description="Nephrocystin 3-like N-terminal" evidence="4">
    <location>
        <begin position="418"/>
        <end position="614"/>
    </location>
</feature>
<protein>
    <recommendedName>
        <fullName evidence="4">Nephrocystin 3-like N-terminal domain-containing protein</fullName>
    </recommendedName>
</protein>
<dbReference type="Pfam" id="PF24883">
    <property type="entry name" value="NPHP3_N"/>
    <property type="match status" value="1"/>
</dbReference>
<evidence type="ECO:0000313" key="5">
    <source>
        <dbReference type="EMBL" id="KAK6540908.1"/>
    </source>
</evidence>
<dbReference type="SUPFAM" id="SSF48403">
    <property type="entry name" value="Ankyrin repeat"/>
    <property type="match status" value="1"/>
</dbReference>
<name>A0AAV9XFN4_9PEZI</name>
<keyword evidence="6" id="KW-1185">Reference proteome</keyword>
<proteinExistence type="predicted"/>
<accession>A0AAV9XFN4</accession>
<gene>
    <name evidence="5" type="ORF">TWF694_008292</name>
</gene>
<feature type="repeat" description="ANK" evidence="2">
    <location>
        <begin position="1383"/>
        <end position="1415"/>
    </location>
</feature>
<dbReference type="InterPro" id="IPR002110">
    <property type="entry name" value="Ankyrin_rpt"/>
</dbReference>
<evidence type="ECO:0000259" key="4">
    <source>
        <dbReference type="Pfam" id="PF24883"/>
    </source>
</evidence>
<evidence type="ECO:0000313" key="6">
    <source>
        <dbReference type="Proteomes" id="UP001365542"/>
    </source>
</evidence>
<dbReference type="PANTHER" id="PTHR10039">
    <property type="entry name" value="AMELOGENIN"/>
    <property type="match status" value="1"/>
</dbReference>
<keyword evidence="2" id="KW-0040">ANK repeat</keyword>
<keyword evidence="1" id="KW-0677">Repeat</keyword>
<dbReference type="SMART" id="SM00248">
    <property type="entry name" value="ANK"/>
    <property type="match status" value="5"/>
</dbReference>
<evidence type="ECO:0000256" key="2">
    <source>
        <dbReference type="PROSITE-ProRule" id="PRU00023"/>
    </source>
</evidence>
<dbReference type="Gene3D" id="2.60.120.920">
    <property type="match status" value="1"/>
</dbReference>
<dbReference type="PROSITE" id="PS50297">
    <property type="entry name" value="ANK_REP_REGION"/>
    <property type="match status" value="1"/>
</dbReference>
<feature type="region of interest" description="Disordered" evidence="3">
    <location>
        <begin position="1"/>
        <end position="24"/>
    </location>
</feature>
<dbReference type="EMBL" id="JAVHJO010000004">
    <property type="protein sequence ID" value="KAK6540908.1"/>
    <property type="molecule type" value="Genomic_DNA"/>
</dbReference>
<dbReference type="Gene3D" id="1.25.40.20">
    <property type="entry name" value="Ankyrin repeat-containing domain"/>
    <property type="match status" value="2"/>
</dbReference>